<evidence type="ECO:0000313" key="3">
    <source>
        <dbReference type="Proteomes" id="UP000051248"/>
    </source>
</evidence>
<organism evidence="2 3">
    <name type="scientific">Companilactobacillus nodensis DSM 19682 = JCM 14932 = NBRC 107160</name>
    <dbReference type="NCBI Taxonomy" id="1423775"/>
    <lineage>
        <taxon>Bacteria</taxon>
        <taxon>Bacillati</taxon>
        <taxon>Bacillota</taxon>
        <taxon>Bacilli</taxon>
        <taxon>Lactobacillales</taxon>
        <taxon>Lactobacillaceae</taxon>
        <taxon>Companilactobacillus</taxon>
    </lineage>
</organism>
<dbReference type="CDD" id="cd14686">
    <property type="entry name" value="bZIP"/>
    <property type="match status" value="1"/>
</dbReference>
<gene>
    <name evidence="2" type="ORF">FD03_GL000656</name>
</gene>
<sequence length="266" mass="30581">MKTLRYLLINLIIALVFCFAYIIIDPTSIIQETFTIHIPRYIIYIIWTAITIGYLYTLIIRLPDDEPTAKKVTTQTVQPASAVVTESNPLSEVDQLKKENQELKEQLNQLKQPTPDSVQEATFDLIYKHKPILEQKSSIKMANDQINKLHFIKAKKLTNYLKDKLSKLGYDTNEPSRYPVTTIIAKKNGKRYKIINELNSRQSNTSIIDSHISSLSTLKTFDELVILVNRCDKADIEYARTHGFTLCDEDIVHNIIYAAFKKESVI</sequence>
<dbReference type="OrthoDB" id="9905870at2"/>
<feature type="transmembrane region" description="Helical" evidence="1">
    <location>
        <begin position="7"/>
        <end position="24"/>
    </location>
</feature>
<dbReference type="Proteomes" id="UP000051248">
    <property type="component" value="Unassembled WGS sequence"/>
</dbReference>
<feature type="transmembrane region" description="Helical" evidence="1">
    <location>
        <begin position="44"/>
        <end position="62"/>
    </location>
</feature>
<keyword evidence="1" id="KW-0812">Transmembrane</keyword>
<accession>A0A0R1KGE2</accession>
<proteinExistence type="predicted"/>
<protein>
    <submittedName>
        <fullName evidence="2">Uncharacterized protein</fullName>
    </submittedName>
</protein>
<dbReference type="PATRIC" id="fig|1423775.4.peg.670"/>
<keyword evidence="1" id="KW-1133">Transmembrane helix</keyword>
<dbReference type="AlphaFoldDB" id="A0A0R1KGE2"/>
<name>A0A0R1KGE2_9LACO</name>
<evidence type="ECO:0000313" key="2">
    <source>
        <dbReference type="EMBL" id="KRK79521.1"/>
    </source>
</evidence>
<dbReference type="EMBL" id="AZDZ01000014">
    <property type="protein sequence ID" value="KRK79521.1"/>
    <property type="molecule type" value="Genomic_DNA"/>
</dbReference>
<comment type="caution">
    <text evidence="2">The sequence shown here is derived from an EMBL/GenBank/DDBJ whole genome shotgun (WGS) entry which is preliminary data.</text>
</comment>
<keyword evidence="1" id="KW-0472">Membrane</keyword>
<reference evidence="2 3" key="1">
    <citation type="journal article" date="2015" name="Genome Announc.">
        <title>Expanding the biotechnology potential of lactobacilli through comparative genomics of 213 strains and associated genera.</title>
        <authorList>
            <person name="Sun Z."/>
            <person name="Harris H.M."/>
            <person name="McCann A."/>
            <person name="Guo C."/>
            <person name="Argimon S."/>
            <person name="Zhang W."/>
            <person name="Yang X."/>
            <person name="Jeffery I.B."/>
            <person name="Cooney J.C."/>
            <person name="Kagawa T.F."/>
            <person name="Liu W."/>
            <person name="Song Y."/>
            <person name="Salvetti E."/>
            <person name="Wrobel A."/>
            <person name="Rasinkangas P."/>
            <person name="Parkhill J."/>
            <person name="Rea M.C."/>
            <person name="O'Sullivan O."/>
            <person name="Ritari J."/>
            <person name="Douillard F.P."/>
            <person name="Paul Ross R."/>
            <person name="Yang R."/>
            <person name="Briner A.E."/>
            <person name="Felis G.E."/>
            <person name="de Vos W.M."/>
            <person name="Barrangou R."/>
            <person name="Klaenhammer T.R."/>
            <person name="Caufield P.W."/>
            <person name="Cui Y."/>
            <person name="Zhang H."/>
            <person name="O'Toole P.W."/>
        </authorList>
    </citation>
    <scope>NUCLEOTIDE SEQUENCE [LARGE SCALE GENOMIC DNA]</scope>
    <source>
        <strain evidence="2 3">DSM 19682</strain>
    </source>
</reference>
<dbReference type="RefSeq" id="WP_025024431.1">
    <property type="nucleotide sequence ID" value="NZ_AZDZ01000014.1"/>
</dbReference>
<evidence type="ECO:0000256" key="1">
    <source>
        <dbReference type="SAM" id="Phobius"/>
    </source>
</evidence>
<keyword evidence="3" id="KW-1185">Reference proteome</keyword>